<keyword evidence="2" id="KW-0813">Transport</keyword>
<comment type="subcellular location">
    <subcellularLocation>
        <location evidence="1">Membrane</location>
        <topology evidence="1">Multi-pass membrane protein</topology>
    </subcellularLocation>
</comment>
<feature type="transmembrane region" description="Helical" evidence="7">
    <location>
        <begin position="428"/>
        <end position="450"/>
    </location>
</feature>
<dbReference type="Gene3D" id="1.20.1530.20">
    <property type="match status" value="1"/>
</dbReference>
<protein>
    <submittedName>
        <fullName evidence="9">K(+)/H(+) antiporter</fullName>
    </submittedName>
</protein>
<comment type="caution">
    <text evidence="9">The sequence shown here is derived from an EMBL/GenBank/DDBJ whole genome shotgun (WGS) entry which is preliminary data.</text>
</comment>
<dbReference type="InterPro" id="IPR006153">
    <property type="entry name" value="Cation/H_exchanger_TM"/>
</dbReference>
<feature type="transmembrane region" description="Helical" evidence="7">
    <location>
        <begin position="178"/>
        <end position="201"/>
    </location>
</feature>
<dbReference type="Pfam" id="PF00999">
    <property type="entry name" value="Na_H_Exchanger"/>
    <property type="match status" value="1"/>
</dbReference>
<gene>
    <name evidence="9" type="primary">KHA1</name>
    <name evidence="9" type="ORF">EHS25_000145</name>
</gene>
<evidence type="ECO:0000313" key="9">
    <source>
        <dbReference type="EMBL" id="RSH95059.1"/>
    </source>
</evidence>
<reference evidence="9 10" key="1">
    <citation type="submission" date="2018-11" db="EMBL/GenBank/DDBJ databases">
        <title>Genome sequence of Saitozyma podzolica DSM 27192.</title>
        <authorList>
            <person name="Aliyu H."/>
            <person name="Gorte O."/>
            <person name="Ochsenreither K."/>
        </authorList>
    </citation>
    <scope>NUCLEOTIDE SEQUENCE [LARGE SCALE GENOMIC DNA]</scope>
    <source>
        <strain evidence="9 10">DSM 27192</strain>
    </source>
</reference>
<dbReference type="PANTHER" id="PTHR32468:SF0">
    <property type="entry name" value="K(+)_H(+) ANTIPORTER 1"/>
    <property type="match status" value="1"/>
</dbReference>
<dbReference type="InterPro" id="IPR050794">
    <property type="entry name" value="CPA2_transporter"/>
</dbReference>
<feature type="transmembrane region" description="Helical" evidence="7">
    <location>
        <begin position="310"/>
        <end position="330"/>
    </location>
</feature>
<dbReference type="AlphaFoldDB" id="A0A427YVI4"/>
<evidence type="ECO:0000256" key="1">
    <source>
        <dbReference type="ARBA" id="ARBA00004141"/>
    </source>
</evidence>
<evidence type="ECO:0000256" key="6">
    <source>
        <dbReference type="ARBA" id="ARBA00023136"/>
    </source>
</evidence>
<proteinExistence type="predicted"/>
<dbReference type="GO" id="GO:1902600">
    <property type="term" value="P:proton transmembrane transport"/>
    <property type="evidence" value="ECO:0007669"/>
    <property type="project" value="InterPro"/>
</dbReference>
<sequence length="953" mass="101982">MTIMDTDLFARIAEEGSLAARMGSDLVKRSISSSVLTGLNPTTFDASNPITLFIIQLFIIIVFTQGIGWAFSFIRQPKVIAEVIGGIILGPTVMGRIPGFTNAIFPTQSISYLNLIATIGLILFLFLVGLEVDLGVMRRNGRASALISAAGMILPFGLGAGIAVPIYHNFVDETKTTFGHFLLFVGVAISITAFPVLCRILTSCKLLDTRVGVIVLAAGVGNDVVGWILLALTLALVNASSGVVAVYVLLCAVGWSIILLWPIKKVFRWLARRTGSMDGHGPTPMMMVFTLLIVFASAFVTDIIGVHPIFGGFIAGLIIPHEGGFAIALVERIDDLVSMLFLPIYFVLSGLQTNLGLLNTGKDWGYIILISVVAFSGKFIGCAGMAKLMKYDNRECGAIGMLMSCKGLVELIVLNVGLSAGIIDQRLFSMFVVDALILTFITTPFTLWIYPERVRTRGSSERDSRALKDGEKRAAGLHILTGGSGGREYTSKFLVILQKIEHLSAVMLVAQMLEPPAAKSRKPPAISDRALMKASSGKLSDGDISDESATTSPYHVSSELPALNEEAIPTTVVPGGPLRIDALKLIELTGRTFSVMQSAEKDQLLLTDDALQLFRQFGRLRGLEIEPHISIVGLESYPSAVAEHAEALGSELVLLPWTIPVVSGSSALIDPSPSVADKEGLPSSALSPYESIFGADSQGSPMYSHFLRRVFSECPADVALFVDRGFGSSSSFAPGAGQHIFLPFFGGPDDRLALRFVVQLCQHANVTATVVRIEKTDGIDSHDSNISETMQAHQAALQSNQLTVGPTSTTHPDNTNRLASDTADNIAWTYFTSPTGSHVSLIDSALKRITFWSTKCSSPLSHAFELADSLIKDNNQDKTWRPLIVVSGRGRRGAAINHGQELTKLLSDKGQNPNVGAELRKTVGDAATGLMLGGGEASTASYLVLESGAGKAK</sequence>
<feature type="transmembrane region" description="Helical" evidence="7">
    <location>
        <begin position="364"/>
        <end position="386"/>
    </location>
</feature>
<accession>A0A427YVI4</accession>
<keyword evidence="6 7" id="KW-0472">Membrane</keyword>
<feature type="transmembrane region" description="Helical" evidence="7">
    <location>
        <begin position="243"/>
        <end position="263"/>
    </location>
</feature>
<dbReference type="OrthoDB" id="2687058at2759"/>
<evidence type="ECO:0000256" key="4">
    <source>
        <dbReference type="ARBA" id="ARBA00022989"/>
    </source>
</evidence>
<feature type="transmembrane region" description="Helical" evidence="7">
    <location>
        <begin position="284"/>
        <end position="304"/>
    </location>
</feature>
<dbReference type="GO" id="GO:0015297">
    <property type="term" value="F:antiporter activity"/>
    <property type="evidence" value="ECO:0007669"/>
    <property type="project" value="InterPro"/>
</dbReference>
<feature type="transmembrane region" description="Helical" evidence="7">
    <location>
        <begin position="144"/>
        <end position="166"/>
    </location>
</feature>
<keyword evidence="4 7" id="KW-1133">Transmembrane helix</keyword>
<keyword evidence="10" id="KW-1185">Reference proteome</keyword>
<feature type="transmembrane region" description="Helical" evidence="7">
    <location>
        <begin position="110"/>
        <end position="132"/>
    </location>
</feature>
<feature type="transmembrane region" description="Helical" evidence="7">
    <location>
        <begin position="50"/>
        <end position="72"/>
    </location>
</feature>
<feature type="transmembrane region" description="Helical" evidence="7">
    <location>
        <begin position="337"/>
        <end position="358"/>
    </location>
</feature>
<dbReference type="STRING" id="1890683.A0A427YVI4"/>
<feature type="transmembrane region" description="Helical" evidence="7">
    <location>
        <begin position="79"/>
        <end position="98"/>
    </location>
</feature>
<feature type="transmembrane region" description="Helical" evidence="7">
    <location>
        <begin position="213"/>
        <end position="237"/>
    </location>
</feature>
<keyword evidence="3 7" id="KW-0812">Transmembrane</keyword>
<evidence type="ECO:0000256" key="7">
    <source>
        <dbReference type="SAM" id="Phobius"/>
    </source>
</evidence>
<dbReference type="PANTHER" id="PTHR32468">
    <property type="entry name" value="CATION/H + ANTIPORTER"/>
    <property type="match status" value="1"/>
</dbReference>
<dbReference type="GO" id="GO:0016020">
    <property type="term" value="C:membrane"/>
    <property type="evidence" value="ECO:0007669"/>
    <property type="project" value="UniProtKB-SubCell"/>
</dbReference>
<feature type="domain" description="Cation/H+ exchanger transmembrane" evidence="8">
    <location>
        <begin position="62"/>
        <end position="445"/>
    </location>
</feature>
<organism evidence="9 10">
    <name type="scientific">Saitozyma podzolica</name>
    <dbReference type="NCBI Taxonomy" id="1890683"/>
    <lineage>
        <taxon>Eukaryota</taxon>
        <taxon>Fungi</taxon>
        <taxon>Dikarya</taxon>
        <taxon>Basidiomycota</taxon>
        <taxon>Agaricomycotina</taxon>
        <taxon>Tremellomycetes</taxon>
        <taxon>Tremellales</taxon>
        <taxon>Trimorphomycetaceae</taxon>
        <taxon>Saitozyma</taxon>
    </lineage>
</organism>
<keyword evidence="5" id="KW-0406">Ion transport</keyword>
<dbReference type="InterPro" id="IPR038770">
    <property type="entry name" value="Na+/solute_symporter_sf"/>
</dbReference>
<evidence type="ECO:0000256" key="3">
    <source>
        <dbReference type="ARBA" id="ARBA00022692"/>
    </source>
</evidence>
<dbReference type="EMBL" id="RSCD01000001">
    <property type="protein sequence ID" value="RSH95059.1"/>
    <property type="molecule type" value="Genomic_DNA"/>
</dbReference>
<evidence type="ECO:0000256" key="5">
    <source>
        <dbReference type="ARBA" id="ARBA00023065"/>
    </source>
</evidence>
<name>A0A427YVI4_9TREE</name>
<evidence type="ECO:0000313" key="10">
    <source>
        <dbReference type="Proteomes" id="UP000279259"/>
    </source>
</evidence>
<evidence type="ECO:0000259" key="8">
    <source>
        <dbReference type="Pfam" id="PF00999"/>
    </source>
</evidence>
<evidence type="ECO:0000256" key="2">
    <source>
        <dbReference type="ARBA" id="ARBA00022448"/>
    </source>
</evidence>
<dbReference type="Proteomes" id="UP000279259">
    <property type="component" value="Unassembled WGS sequence"/>
</dbReference>